<proteinExistence type="inferred from homology"/>
<keyword evidence="1 6" id="KW-0813">Transport</keyword>
<dbReference type="RefSeq" id="WP_268073748.1">
    <property type="nucleotide sequence ID" value="NZ_CP109965.1"/>
</dbReference>
<evidence type="ECO:0000256" key="7">
    <source>
        <dbReference type="SAM" id="Phobius"/>
    </source>
</evidence>
<dbReference type="EMBL" id="CP109965">
    <property type="protein sequence ID" value="WAJ69497.1"/>
    <property type="molecule type" value="Genomic_DNA"/>
</dbReference>
<feature type="modified residue" description="FMN phosphoryl threonine" evidence="6">
    <location>
        <position position="174"/>
    </location>
</feature>
<gene>
    <name evidence="9" type="primary">rsxG</name>
    <name evidence="6" type="synonym">rnfG</name>
    <name evidence="9" type="ORF">OLW01_09970</name>
</gene>
<feature type="transmembrane region" description="Helical" evidence="7">
    <location>
        <begin position="12"/>
        <end position="31"/>
    </location>
</feature>
<dbReference type="NCBIfam" id="NF002519">
    <property type="entry name" value="PRK01908.1"/>
    <property type="match status" value="1"/>
</dbReference>
<organism evidence="9 10">
    <name type="scientific">Catenovulum adriaticum</name>
    <dbReference type="NCBI Taxonomy" id="2984846"/>
    <lineage>
        <taxon>Bacteria</taxon>
        <taxon>Pseudomonadati</taxon>
        <taxon>Pseudomonadota</taxon>
        <taxon>Gammaproteobacteria</taxon>
        <taxon>Alteromonadales</taxon>
        <taxon>Alteromonadaceae</taxon>
        <taxon>Catenovulum</taxon>
    </lineage>
</organism>
<protein>
    <recommendedName>
        <fullName evidence="6">Ion-translocating oxidoreductase complex subunit G</fullName>
        <ecNumber evidence="6">7.-.-.-</ecNumber>
    </recommendedName>
    <alternativeName>
        <fullName evidence="6">Rnf electron transport complex subunit G</fullName>
    </alternativeName>
</protein>
<keyword evidence="10" id="KW-1185">Reference proteome</keyword>
<keyword evidence="2 6" id="KW-0597">Phosphoprotein</keyword>
<accession>A0ABY7AJS1</accession>
<evidence type="ECO:0000256" key="2">
    <source>
        <dbReference type="ARBA" id="ARBA00022553"/>
    </source>
</evidence>
<dbReference type="PANTHER" id="PTHR36118">
    <property type="entry name" value="ION-TRANSLOCATING OXIDOREDUCTASE COMPLEX SUBUNIT G"/>
    <property type="match status" value="1"/>
</dbReference>
<keyword evidence="3 6" id="KW-0285">Flavoprotein</keyword>
<evidence type="ECO:0000256" key="4">
    <source>
        <dbReference type="ARBA" id="ARBA00022643"/>
    </source>
</evidence>
<dbReference type="Pfam" id="PF04205">
    <property type="entry name" value="FMN_bind"/>
    <property type="match status" value="1"/>
</dbReference>
<keyword evidence="6" id="KW-0997">Cell inner membrane</keyword>
<dbReference type="Proteomes" id="UP001163726">
    <property type="component" value="Chromosome"/>
</dbReference>
<dbReference type="PANTHER" id="PTHR36118:SF1">
    <property type="entry name" value="ION-TRANSLOCATING OXIDOREDUCTASE COMPLEX SUBUNIT G"/>
    <property type="match status" value="1"/>
</dbReference>
<dbReference type="InterPro" id="IPR010209">
    <property type="entry name" value="Ion_transpt_RnfG/RsxG"/>
</dbReference>
<dbReference type="NCBIfam" id="TIGR01947">
    <property type="entry name" value="rnfG"/>
    <property type="match status" value="1"/>
</dbReference>
<evidence type="ECO:0000256" key="6">
    <source>
        <dbReference type="HAMAP-Rule" id="MF_00479"/>
    </source>
</evidence>
<keyword evidence="6 7" id="KW-0472">Membrane</keyword>
<comment type="subcellular location">
    <subcellularLocation>
        <location evidence="6">Cell inner membrane</location>
        <topology evidence="6">Single-pass membrane protein</topology>
    </subcellularLocation>
</comment>
<name>A0ABY7AJS1_9ALTE</name>
<evidence type="ECO:0000259" key="8">
    <source>
        <dbReference type="SMART" id="SM00900"/>
    </source>
</evidence>
<evidence type="ECO:0000313" key="10">
    <source>
        <dbReference type="Proteomes" id="UP001163726"/>
    </source>
</evidence>
<sequence>MFKIHPISKASAILTLFAIVTTGLVTVTHLLTKQKITEEKNQAILKNINAIMPKALYNNDITTDCRIMTDNNQQAIRVFRARLDNKPTGLVIESIAPDGYSGRIDLLVGIDTQQKIKGVRTTSHSETPGLGDKIEYKKSRWITFFNELKLTPENESSWAVRKDGGQFDQFTGATITPRAVVKSIKNTLLWAQQQDNIFELDSNCGESK</sequence>
<dbReference type="SMART" id="SM00900">
    <property type="entry name" value="FMN_bind"/>
    <property type="match status" value="1"/>
</dbReference>
<comment type="function">
    <text evidence="6">Part of a membrane-bound complex that couples electron transfer with translocation of ions across the membrane.</text>
</comment>
<evidence type="ECO:0000256" key="3">
    <source>
        <dbReference type="ARBA" id="ARBA00022630"/>
    </source>
</evidence>
<evidence type="ECO:0000256" key="5">
    <source>
        <dbReference type="ARBA" id="ARBA00022982"/>
    </source>
</evidence>
<dbReference type="InterPro" id="IPR007329">
    <property type="entry name" value="FMN-bd"/>
</dbReference>
<keyword evidence="6 7" id="KW-0812">Transmembrane</keyword>
<comment type="similarity">
    <text evidence="6">Belongs to the RnfG family.</text>
</comment>
<reference evidence="9" key="1">
    <citation type="submission" date="2022-10" db="EMBL/GenBank/DDBJ databases">
        <title>Catenovulum adriacola sp. nov. isolated in the Harbour of Susak.</title>
        <authorList>
            <person name="Schoch T."/>
            <person name="Reich S.J."/>
            <person name="Stoeferle S."/>
            <person name="Flaiz M."/>
            <person name="Kazda M."/>
            <person name="Riedel C.U."/>
            <person name="Duerre P."/>
        </authorList>
    </citation>
    <scope>NUCLEOTIDE SEQUENCE</scope>
    <source>
        <strain evidence="9">TS8</strain>
    </source>
</reference>
<keyword evidence="5 6" id="KW-0249">Electron transport</keyword>
<dbReference type="EC" id="7.-.-.-" evidence="6"/>
<comment type="subunit">
    <text evidence="6">The complex is composed of six subunits: RnfA, RnfB, RnfC, RnfD, RnfE and RnfG.</text>
</comment>
<keyword evidence="6" id="KW-1003">Cell membrane</keyword>
<keyword evidence="6 7" id="KW-1133">Transmembrane helix</keyword>
<feature type="domain" description="FMN-binding" evidence="8">
    <location>
        <begin position="99"/>
        <end position="191"/>
    </location>
</feature>
<evidence type="ECO:0000256" key="1">
    <source>
        <dbReference type="ARBA" id="ARBA00022448"/>
    </source>
</evidence>
<dbReference type="PIRSF" id="PIRSF006091">
    <property type="entry name" value="E_trnsport_RnfG"/>
    <property type="match status" value="1"/>
</dbReference>
<keyword evidence="6" id="KW-1278">Translocase</keyword>
<keyword evidence="4 6" id="KW-0288">FMN</keyword>
<comment type="cofactor">
    <cofactor evidence="6">
        <name>FMN</name>
        <dbReference type="ChEBI" id="CHEBI:58210"/>
    </cofactor>
</comment>
<evidence type="ECO:0000313" key="9">
    <source>
        <dbReference type="EMBL" id="WAJ69497.1"/>
    </source>
</evidence>
<dbReference type="HAMAP" id="MF_00479">
    <property type="entry name" value="RsxG_RnfG"/>
    <property type="match status" value="1"/>
</dbReference>